<evidence type="ECO:0000256" key="19">
    <source>
        <dbReference type="ARBA" id="ARBA00022840"/>
    </source>
</evidence>
<dbReference type="GO" id="GO:0008033">
    <property type="term" value="P:tRNA processing"/>
    <property type="evidence" value="ECO:0007669"/>
    <property type="project" value="UniProtKB-KW"/>
</dbReference>
<dbReference type="SMART" id="SM00220">
    <property type="entry name" value="S_TKc"/>
    <property type="match status" value="1"/>
</dbReference>
<dbReference type="InterPro" id="IPR022495">
    <property type="entry name" value="Bud32"/>
</dbReference>
<dbReference type="FunFam" id="1.10.510.10:FF:000845">
    <property type="entry name" value="Probable bifunctional tRNA threonylcarbamoyladenosine biosynthesis protein"/>
    <property type="match status" value="1"/>
</dbReference>
<evidence type="ECO:0000256" key="7">
    <source>
        <dbReference type="ARBA" id="ARBA00012513"/>
    </source>
</evidence>
<evidence type="ECO:0000256" key="13">
    <source>
        <dbReference type="ARBA" id="ARBA00022553"/>
    </source>
</evidence>
<keyword evidence="13" id="KW-0597">Phosphoprotein</keyword>
<dbReference type="InterPro" id="IPR008266">
    <property type="entry name" value="Tyr_kinase_AS"/>
</dbReference>
<gene>
    <name evidence="31" type="primary">BUD32</name>
    <name evidence="31" type="ORF">APUU_30226S</name>
</gene>
<dbReference type="RefSeq" id="XP_041554195.1">
    <property type="nucleotide sequence ID" value="XM_041701295.1"/>
</dbReference>
<reference evidence="31" key="1">
    <citation type="submission" date="2021-01" db="EMBL/GenBank/DDBJ databases">
        <authorList>
            <consortium name="Aspergillus puulaauensis MK2 genome sequencing consortium"/>
            <person name="Kazuki M."/>
            <person name="Futagami T."/>
        </authorList>
    </citation>
    <scope>NUCLEOTIDE SEQUENCE</scope>
    <source>
        <strain evidence="31">MK2</strain>
    </source>
</reference>
<dbReference type="Pfam" id="PF06293">
    <property type="entry name" value="Kdo"/>
    <property type="match status" value="1"/>
</dbReference>
<dbReference type="AlphaFoldDB" id="A0A7R8AK92"/>
<keyword evidence="23" id="KW-0804">Transcription</keyword>
<dbReference type="GO" id="GO:0000781">
    <property type="term" value="C:chromosome, telomeric region"/>
    <property type="evidence" value="ECO:0007669"/>
    <property type="project" value="UniProtKB-SubCell"/>
</dbReference>
<evidence type="ECO:0000259" key="30">
    <source>
        <dbReference type="PROSITE" id="PS50011"/>
    </source>
</evidence>
<evidence type="ECO:0000256" key="4">
    <source>
        <dbReference type="ARBA" id="ARBA00004574"/>
    </source>
</evidence>
<dbReference type="SUPFAM" id="SSF56112">
    <property type="entry name" value="Protein kinase-like (PK-like)"/>
    <property type="match status" value="1"/>
</dbReference>
<comment type="subcellular location">
    <subcellularLocation>
        <location evidence="4">Chromosome</location>
        <location evidence="4">Telomere</location>
    </subcellularLocation>
    <subcellularLocation>
        <location evidence="3">Cytoplasm</location>
    </subcellularLocation>
    <subcellularLocation>
        <location evidence="2">Nucleus</location>
    </subcellularLocation>
</comment>
<dbReference type="GO" id="GO:0005634">
    <property type="term" value="C:nucleus"/>
    <property type="evidence" value="ECO:0007669"/>
    <property type="project" value="UniProtKB-SubCell"/>
</dbReference>
<dbReference type="GO" id="GO:0070525">
    <property type="term" value="P:tRNA threonylcarbamoyladenosine metabolic process"/>
    <property type="evidence" value="ECO:0007669"/>
    <property type="project" value="TreeGrafter"/>
</dbReference>
<comment type="catalytic activity">
    <reaction evidence="28">
        <text>L-seryl-[protein] + ATP = O-phospho-L-seryl-[protein] + ADP + H(+)</text>
        <dbReference type="Rhea" id="RHEA:17989"/>
        <dbReference type="Rhea" id="RHEA-COMP:9863"/>
        <dbReference type="Rhea" id="RHEA-COMP:11604"/>
        <dbReference type="ChEBI" id="CHEBI:15378"/>
        <dbReference type="ChEBI" id="CHEBI:29999"/>
        <dbReference type="ChEBI" id="CHEBI:30616"/>
        <dbReference type="ChEBI" id="CHEBI:83421"/>
        <dbReference type="ChEBI" id="CHEBI:456216"/>
        <dbReference type="EC" id="2.7.11.1"/>
    </reaction>
</comment>
<keyword evidence="11" id="KW-0963">Cytoplasm</keyword>
<keyword evidence="12" id="KW-0723">Serine/threonine-protein kinase</keyword>
<dbReference type="GO" id="GO:0005829">
    <property type="term" value="C:cytosol"/>
    <property type="evidence" value="ECO:0007669"/>
    <property type="project" value="TreeGrafter"/>
</dbReference>
<organism evidence="31 32">
    <name type="scientific">Aspergillus puulaauensis</name>
    <dbReference type="NCBI Taxonomy" id="1220207"/>
    <lineage>
        <taxon>Eukaryota</taxon>
        <taxon>Fungi</taxon>
        <taxon>Dikarya</taxon>
        <taxon>Ascomycota</taxon>
        <taxon>Pezizomycotina</taxon>
        <taxon>Eurotiomycetes</taxon>
        <taxon>Eurotiomycetidae</taxon>
        <taxon>Eurotiales</taxon>
        <taxon>Aspergillaceae</taxon>
        <taxon>Aspergillus</taxon>
    </lineage>
</organism>
<evidence type="ECO:0000256" key="1">
    <source>
        <dbReference type="ARBA" id="ARBA00003747"/>
    </source>
</evidence>
<name>A0A7R8AK92_9EURO</name>
<evidence type="ECO:0000256" key="29">
    <source>
        <dbReference type="SAM" id="MobiDB-lite"/>
    </source>
</evidence>
<feature type="compositionally biased region" description="Low complexity" evidence="29">
    <location>
        <begin position="45"/>
        <end position="62"/>
    </location>
</feature>
<evidence type="ECO:0000256" key="22">
    <source>
        <dbReference type="ARBA" id="ARBA00023159"/>
    </source>
</evidence>
<evidence type="ECO:0000256" key="5">
    <source>
        <dbReference type="ARBA" id="ARBA00010630"/>
    </source>
</evidence>
<evidence type="ECO:0000256" key="15">
    <source>
        <dbReference type="ARBA" id="ARBA00022694"/>
    </source>
</evidence>
<feature type="region of interest" description="Disordered" evidence="29">
    <location>
        <begin position="1"/>
        <end position="62"/>
    </location>
</feature>
<evidence type="ECO:0000256" key="25">
    <source>
        <dbReference type="ARBA" id="ARBA00030980"/>
    </source>
</evidence>
<evidence type="ECO:0000256" key="2">
    <source>
        <dbReference type="ARBA" id="ARBA00004123"/>
    </source>
</evidence>
<evidence type="ECO:0000256" key="18">
    <source>
        <dbReference type="ARBA" id="ARBA00022801"/>
    </source>
</evidence>
<keyword evidence="14" id="KW-0808">Transferase</keyword>
<dbReference type="GO" id="GO:0016787">
    <property type="term" value="F:hydrolase activity"/>
    <property type="evidence" value="ECO:0007669"/>
    <property type="project" value="UniProtKB-KW"/>
</dbReference>
<dbReference type="PROSITE" id="PS00109">
    <property type="entry name" value="PROTEIN_KINASE_TYR"/>
    <property type="match status" value="1"/>
</dbReference>
<evidence type="ECO:0000256" key="17">
    <source>
        <dbReference type="ARBA" id="ARBA00022777"/>
    </source>
</evidence>
<keyword evidence="15" id="KW-0819">tRNA processing</keyword>
<comment type="catalytic activity">
    <reaction evidence="27">
        <text>L-threonyl-[protein] + ATP = O-phospho-L-threonyl-[protein] + ADP + H(+)</text>
        <dbReference type="Rhea" id="RHEA:46608"/>
        <dbReference type="Rhea" id="RHEA-COMP:11060"/>
        <dbReference type="Rhea" id="RHEA-COMP:11605"/>
        <dbReference type="ChEBI" id="CHEBI:15378"/>
        <dbReference type="ChEBI" id="CHEBI:30013"/>
        <dbReference type="ChEBI" id="CHEBI:30616"/>
        <dbReference type="ChEBI" id="CHEBI:61977"/>
        <dbReference type="ChEBI" id="CHEBI:456216"/>
        <dbReference type="EC" id="2.7.11.1"/>
    </reaction>
</comment>
<evidence type="ECO:0000256" key="27">
    <source>
        <dbReference type="ARBA" id="ARBA00047899"/>
    </source>
</evidence>
<keyword evidence="32" id="KW-1185">Reference proteome</keyword>
<keyword evidence="22" id="KW-0010">Activator</keyword>
<dbReference type="Gene3D" id="1.10.510.10">
    <property type="entry name" value="Transferase(Phosphotransferase) domain 1"/>
    <property type="match status" value="1"/>
</dbReference>
<keyword evidence="10" id="KW-0158">Chromosome</keyword>
<evidence type="ECO:0000256" key="26">
    <source>
        <dbReference type="ARBA" id="ARBA00033194"/>
    </source>
</evidence>
<keyword evidence="16" id="KW-0547">Nucleotide-binding</keyword>
<dbReference type="OrthoDB" id="3399at2759"/>
<dbReference type="FunFam" id="3.30.200.20:FF:000603">
    <property type="entry name" value="EKC/KEOPS complex subunit bud32"/>
    <property type="match status" value="1"/>
</dbReference>
<comment type="similarity">
    <text evidence="5">Belongs to the protein kinase superfamily. BUD32 family.</text>
</comment>
<evidence type="ECO:0000256" key="6">
    <source>
        <dbReference type="ARBA" id="ARBA00011534"/>
    </source>
</evidence>
<evidence type="ECO:0000256" key="9">
    <source>
        <dbReference type="ARBA" id="ARBA00019973"/>
    </source>
</evidence>
<evidence type="ECO:0000313" key="31">
    <source>
        <dbReference type="EMBL" id="BCS22001.1"/>
    </source>
</evidence>
<dbReference type="GeneID" id="64972006"/>
<dbReference type="InterPro" id="IPR000719">
    <property type="entry name" value="Prot_kinase_dom"/>
</dbReference>
<sequence length="314" mass="34642">MPKHKTEPSEISQPTRKHLKTDANEPHRPKPPTMPGTTHPPPPFSTILTTPSSETETEPSTPLTPIYQGAEAHLYKTTFLDPSTPVALKIRPSKPYRHPILDRRLTRARILQEARCLQKLVKEGVSVPALLGLDWEGAGGGSWLVMEWVEGGVVRAALDQWEGYIKGLERRENKELGQVVNVDEEKKVRGLLRRIGGAVGGLHKAGVIHGDLTTSNLMLRPVGSLVQDGGEGSPSMEGEVVMIDFGLASQSSADEDRAVDLYVLERAFGSSHPRTERFFDEVLVGYKESHRGAVSALKRLEDVRMRGRKRSMIG</sequence>
<comment type="subunit">
    <text evidence="6">Component of the EKC/KEOPS complex composed of at least BUD32, CGI121, GON7, KAE1 and PCC1; the whole complex dimerizes.</text>
</comment>
<dbReference type="GO" id="GO:0004674">
    <property type="term" value="F:protein serine/threonine kinase activity"/>
    <property type="evidence" value="ECO:0007669"/>
    <property type="project" value="UniProtKB-KW"/>
</dbReference>
<dbReference type="Proteomes" id="UP000654913">
    <property type="component" value="Chromosome 3"/>
</dbReference>
<feature type="compositionally biased region" description="Pro residues" evidence="29">
    <location>
        <begin position="31"/>
        <end position="44"/>
    </location>
</feature>
<dbReference type="Gene3D" id="3.30.200.20">
    <property type="entry name" value="Phosphorylase Kinase, domain 1"/>
    <property type="match status" value="1"/>
</dbReference>
<evidence type="ECO:0000256" key="24">
    <source>
        <dbReference type="ARBA" id="ARBA00023242"/>
    </source>
</evidence>
<evidence type="ECO:0000256" key="23">
    <source>
        <dbReference type="ARBA" id="ARBA00023163"/>
    </source>
</evidence>
<dbReference type="PANTHER" id="PTHR12209:SF0">
    <property type="entry name" value="EKC_KEOPS COMPLEX SUBUNIT TP53RK"/>
    <property type="match status" value="1"/>
</dbReference>
<dbReference type="KEGG" id="apuu:APUU_30226S"/>
<evidence type="ECO:0000256" key="20">
    <source>
        <dbReference type="ARBA" id="ARBA00022895"/>
    </source>
</evidence>
<dbReference type="NCBIfam" id="TIGR03724">
    <property type="entry name" value="arch_bud32"/>
    <property type="match status" value="1"/>
</dbReference>
<feature type="domain" description="Protein kinase" evidence="30">
    <location>
        <begin position="60"/>
        <end position="314"/>
    </location>
</feature>
<evidence type="ECO:0000256" key="12">
    <source>
        <dbReference type="ARBA" id="ARBA00022527"/>
    </source>
</evidence>
<dbReference type="GO" id="GO:0000408">
    <property type="term" value="C:EKC/KEOPS complex"/>
    <property type="evidence" value="ECO:0007669"/>
    <property type="project" value="TreeGrafter"/>
</dbReference>
<proteinExistence type="inferred from homology"/>
<dbReference type="PROSITE" id="PS50011">
    <property type="entry name" value="PROTEIN_KINASE_DOM"/>
    <property type="match status" value="1"/>
</dbReference>
<protein>
    <recommendedName>
        <fullName evidence="9">EKC/KEOPS complex subunit BUD32</fullName>
        <ecNumber evidence="7">2.7.11.1</ecNumber>
    </recommendedName>
    <alternativeName>
        <fullName evidence="25 26">Atypical Serine/threonine protein kinase BUD32</fullName>
    </alternativeName>
    <alternativeName>
        <fullName evidence="8">EKC/KEOPS complex subunit bud32</fullName>
    </alternativeName>
</protein>
<dbReference type="InterPro" id="IPR011009">
    <property type="entry name" value="Kinase-like_dom_sf"/>
</dbReference>
<evidence type="ECO:0000256" key="21">
    <source>
        <dbReference type="ARBA" id="ARBA00023015"/>
    </source>
</evidence>
<evidence type="ECO:0000256" key="11">
    <source>
        <dbReference type="ARBA" id="ARBA00022490"/>
    </source>
</evidence>
<keyword evidence="21" id="KW-0805">Transcription regulation</keyword>
<evidence type="ECO:0000256" key="3">
    <source>
        <dbReference type="ARBA" id="ARBA00004496"/>
    </source>
</evidence>
<keyword evidence="17 31" id="KW-0418">Kinase</keyword>
<evidence type="ECO:0000256" key="14">
    <source>
        <dbReference type="ARBA" id="ARBA00022679"/>
    </source>
</evidence>
<dbReference type="EC" id="2.7.11.1" evidence="7"/>
<dbReference type="GO" id="GO:0005524">
    <property type="term" value="F:ATP binding"/>
    <property type="evidence" value="ECO:0007669"/>
    <property type="project" value="UniProtKB-KW"/>
</dbReference>
<accession>A0A7R8AK92</accession>
<evidence type="ECO:0000256" key="16">
    <source>
        <dbReference type="ARBA" id="ARBA00022741"/>
    </source>
</evidence>
<evidence type="ECO:0000256" key="8">
    <source>
        <dbReference type="ARBA" id="ARBA00013948"/>
    </source>
</evidence>
<keyword evidence="20" id="KW-0779">Telomere</keyword>
<keyword evidence="19" id="KW-0067">ATP-binding</keyword>
<evidence type="ECO:0000256" key="28">
    <source>
        <dbReference type="ARBA" id="ARBA00048679"/>
    </source>
</evidence>
<comment type="function">
    <text evidence="1">Component of the EKC/KEOPS complex that is required for the formation of a threonylcarbamoyl group on adenosine at position 37 (t(6)A37) in tRNAs that read codons beginning with adenine. The complex is probably involved in the transfer of the threonylcarbamoyl moiety of threonylcarbamoyl-AMP (TC-AMP) to the N6 group of A37. BUD32 has ATPase activity in the context of the EKC/KEOPS complex and likely plays a supporting role to the catalytic subunit KAE1. The EKC/KEOPS complex also promotes both telomere uncapping and telomere elongation. The complex is required for efficient recruitment of transcriptional coactivators.</text>
</comment>
<dbReference type="EMBL" id="AP024445">
    <property type="protein sequence ID" value="BCS22001.1"/>
    <property type="molecule type" value="Genomic_DNA"/>
</dbReference>
<keyword evidence="18" id="KW-0378">Hydrolase</keyword>
<reference evidence="31" key="2">
    <citation type="submission" date="2021-02" db="EMBL/GenBank/DDBJ databases">
        <title>Aspergillus puulaauensis MK2 genome sequence.</title>
        <authorList>
            <person name="Futagami T."/>
            <person name="Mori K."/>
            <person name="Kadooka C."/>
            <person name="Tanaka T."/>
        </authorList>
    </citation>
    <scope>NUCLEOTIDE SEQUENCE</scope>
    <source>
        <strain evidence="31">MK2</strain>
    </source>
</reference>
<dbReference type="PANTHER" id="PTHR12209">
    <property type="entry name" value="NON-SPECIFIC SERINE/THREONINE PROTEIN KINASE"/>
    <property type="match status" value="1"/>
</dbReference>
<evidence type="ECO:0000256" key="10">
    <source>
        <dbReference type="ARBA" id="ARBA00022454"/>
    </source>
</evidence>
<keyword evidence="24" id="KW-0539">Nucleus</keyword>
<evidence type="ECO:0000313" key="32">
    <source>
        <dbReference type="Proteomes" id="UP000654913"/>
    </source>
</evidence>